<evidence type="ECO:0000313" key="2">
    <source>
        <dbReference type="Proteomes" id="UP000505247"/>
    </source>
</evidence>
<dbReference type="RefSeq" id="YP_009999790.1">
    <property type="nucleotide sequence ID" value="NC_053008.1"/>
</dbReference>
<dbReference type="KEGG" id="vg:62682422"/>
<keyword evidence="2" id="KW-1185">Reference proteome</keyword>
<name>A0A6J4EGY3_9CAUD</name>
<dbReference type="EMBL" id="LC553736">
    <property type="protein sequence ID" value="BCG45233.1"/>
    <property type="molecule type" value="Genomic_DNA"/>
</dbReference>
<accession>A0A6J4EGY3</accession>
<reference evidence="1 2" key="1">
    <citation type="submission" date="2020-06" db="EMBL/GenBank/DDBJ databases">
        <title>Complete Genome Sequence of Salmonella phage SAP012.</title>
        <authorList>
            <person name="Shahin K."/>
            <person name="Soleimani-Delfan A."/>
            <person name="Barazandeh M."/>
            <person name="Komijani Majid."/>
            <person name="Bao H."/>
            <person name="Zhang L."/>
            <person name="Wang R."/>
        </authorList>
    </citation>
    <scope>NUCLEOTIDE SEQUENCE [LARGE SCALE GENOMIC DNA]</scope>
</reference>
<evidence type="ECO:0000313" key="1">
    <source>
        <dbReference type="EMBL" id="BCG45233.1"/>
    </source>
</evidence>
<dbReference type="GeneID" id="62682422"/>
<protein>
    <submittedName>
        <fullName evidence="1">Uncharacterized protein</fullName>
    </submittedName>
</protein>
<dbReference type="Proteomes" id="UP000505247">
    <property type="component" value="Segment"/>
</dbReference>
<proteinExistence type="predicted"/>
<organism evidence="1 2">
    <name type="scientific">Salmonella phage SAP012</name>
    <dbReference type="NCBI Taxonomy" id="2742114"/>
    <lineage>
        <taxon>Viruses</taxon>
        <taxon>Duplodnaviria</taxon>
        <taxon>Heunggongvirae</taxon>
        <taxon>Uroviricota</taxon>
        <taxon>Caudoviricetes</taxon>
        <taxon>Casjensviridae</taxon>
        <taxon>Zhonglingvirus</taxon>
        <taxon>Zhonglingvirus SAP012</taxon>
    </lineage>
</organism>
<sequence>MRFPEWALKDKQAKVRYMVALAALEISKTARLSDLAKAADLPYDTLLWAANNNVSAAVAEKICAAVPGIGLKPYWLANPEWIKTDENGVIIE</sequence>